<feature type="domain" description="Enoyl reductase (ER)" evidence="8">
    <location>
        <begin position="15"/>
        <end position="332"/>
    </location>
</feature>
<dbReference type="Gene3D" id="3.90.180.10">
    <property type="entry name" value="Medium-chain alcohol dehydrogenases, catalytic domain"/>
    <property type="match status" value="1"/>
</dbReference>
<dbReference type="PANTHER" id="PTHR43205">
    <property type="entry name" value="PROSTAGLANDIN REDUCTASE"/>
    <property type="match status" value="1"/>
</dbReference>
<evidence type="ECO:0000256" key="7">
    <source>
        <dbReference type="ARBA" id="ARBA00049070"/>
    </source>
</evidence>
<dbReference type="InterPro" id="IPR011032">
    <property type="entry name" value="GroES-like_sf"/>
</dbReference>
<dbReference type="AlphaFoldDB" id="A0A9Q0N8Y7"/>
<dbReference type="Pfam" id="PF00107">
    <property type="entry name" value="ADH_zinc_N"/>
    <property type="match status" value="1"/>
</dbReference>
<reference evidence="9" key="1">
    <citation type="submission" date="2022-07" db="EMBL/GenBank/DDBJ databases">
        <authorList>
            <person name="Trinca V."/>
            <person name="Uliana J.V.C."/>
            <person name="Torres T.T."/>
            <person name="Ward R.J."/>
            <person name="Monesi N."/>
        </authorList>
    </citation>
    <scope>NUCLEOTIDE SEQUENCE</scope>
    <source>
        <strain evidence="9">HSMRA1968</strain>
        <tissue evidence="9">Whole embryos</tissue>
    </source>
</reference>
<comment type="catalytic activity">
    <reaction evidence="5">
        <text>13,14-dihydro-15-oxo-prostaglandin F1alpha + NADP(+) = 15-oxoprostaglandin F1alpha + NADPH + H(+)</text>
        <dbReference type="Rhea" id="RHEA:50592"/>
        <dbReference type="ChEBI" id="CHEBI:15378"/>
        <dbReference type="ChEBI" id="CHEBI:57783"/>
        <dbReference type="ChEBI" id="CHEBI:58349"/>
        <dbReference type="ChEBI" id="CHEBI:79072"/>
        <dbReference type="ChEBI" id="CHEBI:133411"/>
    </reaction>
    <physiologicalReaction direction="right-to-left" evidence="5">
        <dbReference type="Rhea" id="RHEA:50594"/>
    </physiologicalReaction>
</comment>
<evidence type="ECO:0000256" key="5">
    <source>
        <dbReference type="ARBA" id="ARBA00047878"/>
    </source>
</evidence>
<dbReference type="InterPro" id="IPR020843">
    <property type="entry name" value="ER"/>
</dbReference>
<dbReference type="SUPFAM" id="SSF51735">
    <property type="entry name" value="NAD(P)-binding Rossmann-fold domains"/>
    <property type="match status" value="1"/>
</dbReference>
<comment type="catalytic activity">
    <reaction evidence="7">
        <text>13,14-dihydro-15-oxo-prostaglandin E1 + NADP(+) = 15-oxoprostaglandin E1 + NADPH + H(+)</text>
        <dbReference type="Rhea" id="RHEA:50584"/>
        <dbReference type="ChEBI" id="CHEBI:15378"/>
        <dbReference type="ChEBI" id="CHEBI:57401"/>
        <dbReference type="ChEBI" id="CHEBI:57783"/>
        <dbReference type="ChEBI" id="CHEBI:58349"/>
        <dbReference type="ChEBI" id="CHEBI:133408"/>
    </reaction>
    <physiologicalReaction direction="right-to-left" evidence="7">
        <dbReference type="Rhea" id="RHEA:50586"/>
    </physiologicalReaction>
</comment>
<dbReference type="InterPro" id="IPR045010">
    <property type="entry name" value="MDR_fam"/>
</dbReference>
<dbReference type="PANTHER" id="PTHR43205:SF7">
    <property type="entry name" value="PROSTAGLANDIN REDUCTASE 1"/>
    <property type="match status" value="1"/>
</dbReference>
<dbReference type="Gene3D" id="3.40.50.720">
    <property type="entry name" value="NAD(P)-binding Rossmann-like Domain"/>
    <property type="match status" value="1"/>
</dbReference>
<dbReference type="Proteomes" id="UP001151699">
    <property type="component" value="Chromosome A"/>
</dbReference>
<dbReference type="EC" id="1.3.1.48" evidence="2"/>
<evidence type="ECO:0000256" key="1">
    <source>
        <dbReference type="ARBA" id="ARBA00010460"/>
    </source>
</evidence>
<evidence type="ECO:0000259" key="8">
    <source>
        <dbReference type="SMART" id="SM00829"/>
    </source>
</evidence>
<dbReference type="EMBL" id="WJQU01000001">
    <property type="protein sequence ID" value="KAJ6646046.1"/>
    <property type="molecule type" value="Genomic_DNA"/>
</dbReference>
<dbReference type="InterPro" id="IPR013149">
    <property type="entry name" value="ADH-like_C"/>
</dbReference>
<evidence type="ECO:0000256" key="2">
    <source>
        <dbReference type="ARBA" id="ARBA00011981"/>
    </source>
</evidence>
<name>A0A9Q0N8Y7_9DIPT</name>
<evidence type="ECO:0000313" key="9">
    <source>
        <dbReference type="EMBL" id="KAJ6646046.1"/>
    </source>
</evidence>
<keyword evidence="3" id="KW-0560">Oxidoreductase</keyword>
<dbReference type="InterPro" id="IPR036291">
    <property type="entry name" value="NAD(P)-bd_dom_sf"/>
</dbReference>
<dbReference type="InterPro" id="IPR041694">
    <property type="entry name" value="ADH_N_2"/>
</dbReference>
<dbReference type="SMART" id="SM00829">
    <property type="entry name" value="PKS_ER"/>
    <property type="match status" value="1"/>
</dbReference>
<evidence type="ECO:0000313" key="10">
    <source>
        <dbReference type="Proteomes" id="UP001151699"/>
    </source>
</evidence>
<dbReference type="Pfam" id="PF16884">
    <property type="entry name" value="ADH_N_2"/>
    <property type="match status" value="1"/>
</dbReference>
<gene>
    <name evidence="9" type="primary">PTGR1_0</name>
    <name evidence="9" type="ORF">Bhyg_01255</name>
</gene>
<organism evidence="9 10">
    <name type="scientific">Pseudolycoriella hygida</name>
    <dbReference type="NCBI Taxonomy" id="35572"/>
    <lineage>
        <taxon>Eukaryota</taxon>
        <taxon>Metazoa</taxon>
        <taxon>Ecdysozoa</taxon>
        <taxon>Arthropoda</taxon>
        <taxon>Hexapoda</taxon>
        <taxon>Insecta</taxon>
        <taxon>Pterygota</taxon>
        <taxon>Neoptera</taxon>
        <taxon>Endopterygota</taxon>
        <taxon>Diptera</taxon>
        <taxon>Nematocera</taxon>
        <taxon>Sciaroidea</taxon>
        <taxon>Sciaridae</taxon>
        <taxon>Pseudolycoriella</taxon>
    </lineage>
</organism>
<dbReference type="SUPFAM" id="SSF50129">
    <property type="entry name" value="GroES-like"/>
    <property type="match status" value="1"/>
</dbReference>
<evidence type="ECO:0000256" key="6">
    <source>
        <dbReference type="ARBA" id="ARBA00048290"/>
    </source>
</evidence>
<keyword evidence="10" id="KW-1185">Reference proteome</keyword>
<comment type="similarity">
    <text evidence="1">Belongs to the NADP-dependent oxidoreductase L4BD family.</text>
</comment>
<dbReference type="FunFam" id="3.40.50.720:FF:000121">
    <property type="entry name" value="Prostaglandin reductase 2"/>
    <property type="match status" value="1"/>
</dbReference>
<evidence type="ECO:0000256" key="4">
    <source>
        <dbReference type="ARBA" id="ARBA00033119"/>
    </source>
</evidence>
<evidence type="ECO:0000256" key="3">
    <source>
        <dbReference type="ARBA" id="ARBA00023002"/>
    </source>
</evidence>
<sequence>MISRKRIIYSKEFCGEIQLTDFEIKTDEISEELDENEILCEALYLGIDAGLRSQAQFYPTGITMISGQIAKVIASKNTDFPKGSIVYGKFGWQSHTKVQPNAANKTFCYILPDFGEHSLSLGLGCLGITGNAAYFGLELCELKSGDTIVVSGAAGGVGNHVGQIAKIKGCRVVGLAGSAEKCEWLIKEVGFDAAIDYKSQSFKALLREATPDGVNCYFDNVGGEISNKVIQRMVQLGRIAVCGSLSVSNIKVGDEIPKMAELNRNFTFHQLKMEGFAVWRWSDRWMEGIGQNLSWLNEGKLKSFETVLEGLEKAPEALIDLMKGKYRGRVVVKV</sequence>
<dbReference type="GO" id="GO:0006693">
    <property type="term" value="P:prostaglandin metabolic process"/>
    <property type="evidence" value="ECO:0007669"/>
    <property type="project" value="TreeGrafter"/>
</dbReference>
<accession>A0A9Q0N8Y7</accession>
<dbReference type="GO" id="GO:0047522">
    <property type="term" value="F:15-oxoprostaglandin 13-reductase [NAD(P)+] activity"/>
    <property type="evidence" value="ECO:0007669"/>
    <property type="project" value="UniProtKB-EC"/>
</dbReference>
<comment type="caution">
    <text evidence="9">The sequence shown here is derived from an EMBL/GenBank/DDBJ whole genome shotgun (WGS) entry which is preliminary data.</text>
</comment>
<dbReference type="OrthoDB" id="809632at2759"/>
<comment type="catalytic activity">
    <reaction evidence="6">
        <text>13,14-dihydro-15-oxo-PGF2alpha + NADP(+) = 15-oxoprostaglandin F2alpha + NADPH + H(+)</text>
        <dbReference type="Rhea" id="RHEA:50588"/>
        <dbReference type="ChEBI" id="CHEBI:15378"/>
        <dbReference type="ChEBI" id="CHEBI:57783"/>
        <dbReference type="ChEBI" id="CHEBI:58349"/>
        <dbReference type="ChEBI" id="CHEBI:133374"/>
        <dbReference type="ChEBI" id="CHEBI:133409"/>
    </reaction>
    <physiologicalReaction direction="right-to-left" evidence="6">
        <dbReference type="Rhea" id="RHEA:50590"/>
    </physiologicalReaction>
</comment>
<protein>
    <recommendedName>
        <fullName evidence="4">15-oxoprostaglandin 13-reductase</fullName>
        <ecNumber evidence="2">1.3.1.48</ecNumber>
    </recommendedName>
    <alternativeName>
        <fullName evidence="4">15-oxoprostaglandin 13-reductase</fullName>
    </alternativeName>
</protein>
<proteinExistence type="inferred from homology"/>